<evidence type="ECO:0000313" key="9">
    <source>
        <dbReference type="EMBL" id="QJR31151.1"/>
    </source>
</evidence>
<evidence type="ECO:0000256" key="5">
    <source>
        <dbReference type="ARBA" id="ARBA00022692"/>
    </source>
</evidence>
<keyword evidence="5 8" id="KW-0812">Transmembrane</keyword>
<gene>
    <name evidence="9" type="ORF">HKT17_10595</name>
</gene>
<feature type="transmembrane region" description="Helical" evidence="8">
    <location>
        <begin position="164"/>
        <end position="188"/>
    </location>
</feature>
<evidence type="ECO:0000256" key="6">
    <source>
        <dbReference type="ARBA" id="ARBA00022989"/>
    </source>
</evidence>
<organism evidence="9 10">
    <name type="scientific">Limnobacter profundi</name>
    <dbReference type="NCBI Taxonomy" id="2732163"/>
    <lineage>
        <taxon>Bacteria</taxon>
        <taxon>Pseudomonadati</taxon>
        <taxon>Pseudomonadota</taxon>
        <taxon>Betaproteobacteria</taxon>
        <taxon>Burkholderiales</taxon>
        <taxon>Burkholderiaceae</taxon>
        <taxon>Limnobacter</taxon>
    </lineage>
</organism>
<dbReference type="EMBL" id="CP053084">
    <property type="protein sequence ID" value="QJR31151.1"/>
    <property type="molecule type" value="Genomic_DNA"/>
</dbReference>
<evidence type="ECO:0000256" key="8">
    <source>
        <dbReference type="SAM" id="Phobius"/>
    </source>
</evidence>
<reference evidence="9 10" key="1">
    <citation type="submission" date="2020-05" db="EMBL/GenBank/DDBJ databases">
        <title>Compete genome of Limnobacter sp. SAORIC-580.</title>
        <authorList>
            <person name="Song J."/>
            <person name="Cho J.-C."/>
        </authorList>
    </citation>
    <scope>NUCLEOTIDE SEQUENCE [LARGE SCALE GENOMIC DNA]</scope>
    <source>
        <strain evidence="9 10">SAORIC-580</strain>
    </source>
</reference>
<proteinExistence type="inferred from homology"/>
<feature type="transmembrane region" description="Helical" evidence="8">
    <location>
        <begin position="208"/>
        <end position="230"/>
    </location>
</feature>
<dbReference type="PANTHER" id="PTHR30472">
    <property type="entry name" value="FERRIC ENTEROBACTIN TRANSPORT SYSTEM PERMEASE PROTEIN"/>
    <property type="match status" value="1"/>
</dbReference>
<evidence type="ECO:0000256" key="4">
    <source>
        <dbReference type="ARBA" id="ARBA00022475"/>
    </source>
</evidence>
<dbReference type="SUPFAM" id="SSF81345">
    <property type="entry name" value="ABC transporter involved in vitamin B12 uptake, BtuC"/>
    <property type="match status" value="1"/>
</dbReference>
<accession>A0ABX6N9P0</accession>
<feature type="transmembrane region" description="Helical" evidence="8">
    <location>
        <begin position="258"/>
        <end position="283"/>
    </location>
</feature>
<feature type="transmembrane region" description="Helical" evidence="8">
    <location>
        <begin position="295"/>
        <end position="313"/>
    </location>
</feature>
<evidence type="ECO:0000313" key="10">
    <source>
        <dbReference type="Proteomes" id="UP000501130"/>
    </source>
</evidence>
<name>A0ABX6N9P0_9BURK</name>
<feature type="transmembrane region" description="Helical" evidence="8">
    <location>
        <begin position="325"/>
        <end position="344"/>
    </location>
</feature>
<dbReference type="Proteomes" id="UP000501130">
    <property type="component" value="Chromosome"/>
</dbReference>
<keyword evidence="10" id="KW-1185">Reference proteome</keyword>
<evidence type="ECO:0000256" key="3">
    <source>
        <dbReference type="ARBA" id="ARBA00022448"/>
    </source>
</evidence>
<dbReference type="InterPro" id="IPR000522">
    <property type="entry name" value="ABC_transptr_permease_BtuC"/>
</dbReference>
<sequence>MRLARQAWGILGLYFTAAPHMPRAVLPYSLPLLLIILIGFAALSLTLGAYPLSLLDSLHALLGTGEPMAVQVVQDIRLPRTLGAILVGAALAAAGAAYQLLFRNPLVSPDILGVSSGAGLGAVLGLFLGLPSLGVQSLAFAGGIAAVALVIALGKAIQHADRTLVLVLTGVVLGSLAGAITSLLKILADPYDQLPAITFWLLGSLSGMHMAQVWVVAPVVLVGCSVLYLLRWRLNVLSLPEAEASALGVQVKPLRITVIALATIMTSAVVAVAGVIGWIGLLIPHAARLLVGPSLARLLPMSIVMGALFLLLVDTASRSLGDLEIPLGILTALVGAPFFLGLLLRRAGASS</sequence>
<feature type="transmembrane region" description="Helical" evidence="8">
    <location>
        <begin position="137"/>
        <end position="157"/>
    </location>
</feature>
<feature type="transmembrane region" description="Helical" evidence="8">
    <location>
        <begin position="111"/>
        <end position="131"/>
    </location>
</feature>
<feature type="transmembrane region" description="Helical" evidence="8">
    <location>
        <begin position="82"/>
        <end position="102"/>
    </location>
</feature>
<dbReference type="InterPro" id="IPR037294">
    <property type="entry name" value="ABC_BtuC-like"/>
</dbReference>
<dbReference type="Pfam" id="PF01032">
    <property type="entry name" value="FecCD"/>
    <property type="match status" value="1"/>
</dbReference>
<feature type="transmembrane region" description="Helical" evidence="8">
    <location>
        <begin position="30"/>
        <end position="52"/>
    </location>
</feature>
<dbReference type="CDD" id="cd06550">
    <property type="entry name" value="TM_ABC_iron-siderophores_like"/>
    <property type="match status" value="1"/>
</dbReference>
<keyword evidence="6 8" id="KW-1133">Transmembrane helix</keyword>
<keyword evidence="3" id="KW-0813">Transport</keyword>
<keyword evidence="4" id="KW-1003">Cell membrane</keyword>
<dbReference type="PANTHER" id="PTHR30472:SF70">
    <property type="entry name" value="MOLYBDATE IMPORT SYSTEM PERMEASE PROTEIN MOLB"/>
    <property type="match status" value="1"/>
</dbReference>
<evidence type="ECO:0000256" key="2">
    <source>
        <dbReference type="ARBA" id="ARBA00007935"/>
    </source>
</evidence>
<evidence type="ECO:0000256" key="1">
    <source>
        <dbReference type="ARBA" id="ARBA00004651"/>
    </source>
</evidence>
<comment type="similarity">
    <text evidence="2">Belongs to the binding-protein-dependent transport system permease family. FecCD subfamily.</text>
</comment>
<dbReference type="Gene3D" id="1.10.3470.10">
    <property type="entry name" value="ABC transporter involved in vitamin B12 uptake, BtuC"/>
    <property type="match status" value="1"/>
</dbReference>
<evidence type="ECO:0000256" key="7">
    <source>
        <dbReference type="ARBA" id="ARBA00023136"/>
    </source>
</evidence>
<protein>
    <submittedName>
        <fullName evidence="9">Iron ABC transporter permease</fullName>
    </submittedName>
</protein>
<keyword evidence="7 8" id="KW-0472">Membrane</keyword>
<comment type="subcellular location">
    <subcellularLocation>
        <location evidence="1">Cell membrane</location>
        <topology evidence="1">Multi-pass membrane protein</topology>
    </subcellularLocation>
</comment>